<dbReference type="AlphaFoldDB" id="A0A5B6TK09"/>
<name>A0A5B6TK09_9BACT</name>
<dbReference type="EMBL" id="VKKY01000001">
    <property type="protein sequence ID" value="KAA3440771.1"/>
    <property type="molecule type" value="Genomic_DNA"/>
</dbReference>
<comment type="caution">
    <text evidence="3">The sequence shown here is derived from an EMBL/GenBank/DDBJ whole genome shotgun (WGS) entry which is preliminary data.</text>
</comment>
<keyword evidence="4" id="KW-1185">Reference proteome</keyword>
<feature type="signal peptide" evidence="1">
    <location>
        <begin position="1"/>
        <end position="19"/>
    </location>
</feature>
<proteinExistence type="predicted"/>
<gene>
    <name evidence="3" type="ORF">FOA19_09030</name>
</gene>
<organism evidence="3 4">
    <name type="scientific">Rufibacter hautae</name>
    <dbReference type="NCBI Taxonomy" id="2595005"/>
    <lineage>
        <taxon>Bacteria</taxon>
        <taxon>Pseudomonadati</taxon>
        <taxon>Bacteroidota</taxon>
        <taxon>Cytophagia</taxon>
        <taxon>Cytophagales</taxon>
        <taxon>Hymenobacteraceae</taxon>
        <taxon>Rufibacter</taxon>
    </lineage>
</organism>
<evidence type="ECO:0000313" key="3">
    <source>
        <dbReference type="EMBL" id="KAA3440771.1"/>
    </source>
</evidence>
<dbReference type="Proteomes" id="UP000324133">
    <property type="component" value="Unassembled WGS sequence"/>
</dbReference>
<evidence type="ECO:0000313" key="4">
    <source>
        <dbReference type="Proteomes" id="UP000324133"/>
    </source>
</evidence>
<feature type="domain" description="Outer membrane protein beta-barrel" evidence="2">
    <location>
        <begin position="17"/>
        <end position="177"/>
    </location>
</feature>
<dbReference type="InterPro" id="IPR011250">
    <property type="entry name" value="OMP/PagP_B-barrel"/>
</dbReference>
<keyword evidence="1" id="KW-0732">Signal</keyword>
<dbReference type="SUPFAM" id="SSF56925">
    <property type="entry name" value="OMPA-like"/>
    <property type="match status" value="1"/>
</dbReference>
<dbReference type="InterPro" id="IPR025665">
    <property type="entry name" value="Beta-barrel_OMP_2"/>
</dbReference>
<dbReference type="OrthoDB" id="947434at2"/>
<evidence type="ECO:0000259" key="2">
    <source>
        <dbReference type="Pfam" id="PF13568"/>
    </source>
</evidence>
<accession>A0A5B6TK09</accession>
<feature type="chain" id="PRO_5022706392" evidence="1">
    <location>
        <begin position="20"/>
        <end position="201"/>
    </location>
</feature>
<evidence type="ECO:0000256" key="1">
    <source>
        <dbReference type="SAM" id="SignalP"/>
    </source>
</evidence>
<protein>
    <submittedName>
        <fullName evidence="3">PorT family protein</fullName>
    </submittedName>
</protein>
<reference evidence="3 4" key="1">
    <citation type="submission" date="2019-07" db="EMBL/GenBank/DDBJ databases">
        <title>Rufibacter sp. nov., isolated from lake sediment.</title>
        <authorList>
            <person name="Qu J.-H."/>
        </authorList>
    </citation>
    <scope>NUCLEOTIDE SEQUENCE [LARGE SCALE GENOMIC DNA]</scope>
    <source>
        <strain evidence="3 4">NBS58-1</strain>
    </source>
</reference>
<dbReference type="RefSeq" id="WP_149090400.1">
    <property type="nucleotide sequence ID" value="NZ_VKKY01000001.1"/>
</dbReference>
<sequence>MKKLVFFIAALFTTYFAQAQEGIKLGIKAGANFTNVMGDGLDDAEYLFGFHGGLFADYGISEMISIRPELLYSLKGFKFEGEEDGEEATLKSRLSYIDVPILAHINAGGLFFELGPTLGFMVNDKNTIEIGGDEIDLDTEDGEGYKKFEFGYAAGIGYQMPAGLGIGLRYQGGITSINEDDDIKVRNSVFQLSLSYMFGGR</sequence>
<dbReference type="Pfam" id="PF13568">
    <property type="entry name" value="OMP_b-brl_2"/>
    <property type="match status" value="1"/>
</dbReference>